<dbReference type="Pfam" id="PF09463">
    <property type="entry name" value="Opy2"/>
    <property type="match status" value="1"/>
</dbReference>
<dbReference type="OMA" id="HMVCIAN"/>
<dbReference type="RefSeq" id="XP_016762121.1">
    <property type="nucleotide sequence ID" value="XM_016904561.1"/>
</dbReference>
<sequence>MAEVGIRDNVVARAPGWTAAGTEVERTMRSIFKRCVECGPVTPTCPACPSGDICSLVPQTCDECAHMVCIANPSPAPPAAKTNVGAIAGGVVGGVAFMAFLLFLFWRYWAKKRRAQHDQWEIEDEDDLATQKGQSQFNAMKSDAASTKTSRSVAASFLSRASNIIHIAYIPGVTNRFGSGHNSMTAPVPPIPAAYANRTPQTTTPRSPLSHEGDALFFRPSDLRDSTWSDGSSLRSGKRDTQYTTHSITPSLARSSLMSDIYRDDATTEPMPATQVFRALPRMVSVKSFSASATSTPSMETPPTLGPSPGGSGGSGVKAVMLGEQPSITSSPSSHHTGGTFAKATPVTIGGGGGKGKGRIPVVTQQTSNASSLSPPGSSTSRPPASTRSSPLVETANESDDAKEEDEEEDERSRARKSLIRESTAAAASPAPLIQPLESPFFDATELRTPASSTIIPRPNPYAAMSASVGSGPRTKRFNSNIGGDNRGPGGLSAVIEEAAKRASQDPDQDGSSEGGDGTVKRDPSPFADNHAYTASK</sequence>
<dbReference type="HOGENOM" id="CLU_030352_0_0_1"/>
<feature type="region of interest" description="Disordered" evidence="1">
    <location>
        <begin position="450"/>
        <end position="537"/>
    </location>
</feature>
<dbReference type="Proteomes" id="UP000016931">
    <property type="component" value="Unassembled WGS sequence"/>
</dbReference>
<organism evidence="4 5">
    <name type="scientific">Sphaerulina musiva (strain SO2202)</name>
    <name type="common">Poplar stem canker fungus</name>
    <name type="synonym">Septoria musiva</name>
    <dbReference type="NCBI Taxonomy" id="692275"/>
    <lineage>
        <taxon>Eukaryota</taxon>
        <taxon>Fungi</taxon>
        <taxon>Dikarya</taxon>
        <taxon>Ascomycota</taxon>
        <taxon>Pezizomycotina</taxon>
        <taxon>Dothideomycetes</taxon>
        <taxon>Dothideomycetidae</taxon>
        <taxon>Mycosphaerellales</taxon>
        <taxon>Mycosphaerellaceae</taxon>
        <taxon>Sphaerulina</taxon>
    </lineage>
</organism>
<keyword evidence="5" id="KW-1185">Reference proteome</keyword>
<feature type="domain" description="Membrane anchor Opy2 N-terminal" evidence="3">
    <location>
        <begin position="35"/>
        <end position="69"/>
    </location>
</feature>
<protein>
    <recommendedName>
        <fullName evidence="3">Membrane anchor Opy2 N-terminal domain-containing protein</fullName>
    </recommendedName>
</protein>
<dbReference type="InterPro" id="IPR018571">
    <property type="entry name" value="Membrane_anchor_Opy2_N"/>
</dbReference>
<feature type="transmembrane region" description="Helical" evidence="2">
    <location>
        <begin position="84"/>
        <end position="106"/>
    </location>
</feature>
<dbReference type="EMBL" id="KB456262">
    <property type="protein sequence ID" value="EMF14000.1"/>
    <property type="molecule type" value="Genomic_DNA"/>
</dbReference>
<name>M3D766_SPHMS</name>
<evidence type="ECO:0000256" key="2">
    <source>
        <dbReference type="SAM" id="Phobius"/>
    </source>
</evidence>
<feature type="compositionally biased region" description="Polar residues" evidence="1">
    <location>
        <begin position="291"/>
        <end position="301"/>
    </location>
</feature>
<evidence type="ECO:0000259" key="3">
    <source>
        <dbReference type="Pfam" id="PF09463"/>
    </source>
</evidence>
<evidence type="ECO:0000313" key="5">
    <source>
        <dbReference type="Proteomes" id="UP000016931"/>
    </source>
</evidence>
<dbReference type="STRING" id="692275.M3D766"/>
<evidence type="ECO:0000313" key="4">
    <source>
        <dbReference type="EMBL" id="EMF14000.1"/>
    </source>
</evidence>
<gene>
    <name evidence="4" type="ORF">SEPMUDRAFT_147863</name>
</gene>
<feature type="compositionally biased region" description="Acidic residues" evidence="1">
    <location>
        <begin position="397"/>
        <end position="410"/>
    </location>
</feature>
<feature type="region of interest" description="Disordered" evidence="1">
    <location>
        <begin position="291"/>
        <end position="437"/>
    </location>
</feature>
<accession>M3D766</accession>
<dbReference type="eggNOG" id="ENOG502RY3X">
    <property type="taxonomic scope" value="Eukaryota"/>
</dbReference>
<reference evidence="4 5" key="1">
    <citation type="journal article" date="2012" name="PLoS Pathog.">
        <title>Diverse lifestyles and strategies of plant pathogenesis encoded in the genomes of eighteen Dothideomycetes fungi.</title>
        <authorList>
            <person name="Ohm R.A."/>
            <person name="Feau N."/>
            <person name="Henrissat B."/>
            <person name="Schoch C.L."/>
            <person name="Horwitz B.A."/>
            <person name="Barry K.W."/>
            <person name="Condon B.J."/>
            <person name="Copeland A.C."/>
            <person name="Dhillon B."/>
            <person name="Glaser F."/>
            <person name="Hesse C.N."/>
            <person name="Kosti I."/>
            <person name="LaButti K."/>
            <person name="Lindquist E.A."/>
            <person name="Lucas S."/>
            <person name="Salamov A.A."/>
            <person name="Bradshaw R.E."/>
            <person name="Ciuffetti L."/>
            <person name="Hamelin R.C."/>
            <person name="Kema G.H.J."/>
            <person name="Lawrence C."/>
            <person name="Scott J.A."/>
            <person name="Spatafora J.W."/>
            <person name="Turgeon B.G."/>
            <person name="de Wit P.J.G.M."/>
            <person name="Zhong S."/>
            <person name="Goodwin S.B."/>
            <person name="Grigoriev I.V."/>
        </authorList>
    </citation>
    <scope>NUCLEOTIDE SEQUENCE [LARGE SCALE GENOMIC DNA]</scope>
    <source>
        <strain evidence="4 5">SO2202</strain>
    </source>
</reference>
<feature type="compositionally biased region" description="Low complexity" evidence="1">
    <location>
        <begin position="326"/>
        <end position="339"/>
    </location>
</feature>
<feature type="region of interest" description="Disordered" evidence="1">
    <location>
        <begin position="189"/>
        <end position="248"/>
    </location>
</feature>
<feature type="compositionally biased region" description="Low complexity" evidence="1">
    <location>
        <begin position="368"/>
        <end position="392"/>
    </location>
</feature>
<evidence type="ECO:0000256" key="1">
    <source>
        <dbReference type="SAM" id="MobiDB-lite"/>
    </source>
</evidence>
<keyword evidence="2" id="KW-1133">Transmembrane helix</keyword>
<keyword evidence="2" id="KW-0812">Transmembrane</keyword>
<proteinExistence type="predicted"/>
<keyword evidence="2" id="KW-0472">Membrane</keyword>
<dbReference type="OrthoDB" id="2402916at2759"/>
<dbReference type="AlphaFoldDB" id="M3D766"/>
<dbReference type="GeneID" id="27901698"/>
<feature type="compositionally biased region" description="Polar residues" evidence="1">
    <location>
        <begin position="198"/>
        <end position="207"/>
    </location>
</feature>